<proteinExistence type="predicted"/>
<keyword evidence="1" id="KW-0812">Transmembrane</keyword>
<dbReference type="EMBL" id="JAHRIP010035688">
    <property type="protein sequence ID" value="MEQ2293953.1"/>
    <property type="molecule type" value="Genomic_DNA"/>
</dbReference>
<evidence type="ECO:0000313" key="2">
    <source>
        <dbReference type="EMBL" id="MEQ2293953.1"/>
    </source>
</evidence>
<keyword evidence="1" id="KW-1133">Transmembrane helix</keyword>
<evidence type="ECO:0000256" key="1">
    <source>
        <dbReference type="SAM" id="Phobius"/>
    </source>
</evidence>
<feature type="transmembrane region" description="Helical" evidence="1">
    <location>
        <begin position="84"/>
        <end position="109"/>
    </location>
</feature>
<keyword evidence="3" id="KW-1185">Reference proteome</keyword>
<dbReference type="Proteomes" id="UP001469553">
    <property type="component" value="Unassembled WGS sequence"/>
</dbReference>
<sequence length="115" mass="12790">MYVHVMQIMDPGLKPKTSSYKLEDNGAAKSLISLQLNAWHGFGCFLFSDTRKGNSQLCRRIIQKQAACLQRTSENHVVSISVQVNFYVCCLLLCTVWFQICCCGGVVGARGTKPK</sequence>
<keyword evidence="1" id="KW-0472">Membrane</keyword>
<protein>
    <submittedName>
        <fullName evidence="2">Uncharacterized protein</fullName>
    </submittedName>
</protein>
<gene>
    <name evidence="2" type="ORF">AMECASPLE_038846</name>
</gene>
<name>A0ABV0YJD6_9TELE</name>
<reference evidence="2 3" key="1">
    <citation type="submission" date="2021-06" db="EMBL/GenBank/DDBJ databases">
        <authorList>
            <person name="Palmer J.M."/>
        </authorList>
    </citation>
    <scope>NUCLEOTIDE SEQUENCE [LARGE SCALE GENOMIC DNA]</scope>
    <source>
        <strain evidence="2 3">AS_MEX2019</strain>
        <tissue evidence="2">Muscle</tissue>
    </source>
</reference>
<comment type="caution">
    <text evidence="2">The sequence shown here is derived from an EMBL/GenBank/DDBJ whole genome shotgun (WGS) entry which is preliminary data.</text>
</comment>
<accession>A0ABV0YJD6</accession>
<organism evidence="2 3">
    <name type="scientific">Ameca splendens</name>
    <dbReference type="NCBI Taxonomy" id="208324"/>
    <lineage>
        <taxon>Eukaryota</taxon>
        <taxon>Metazoa</taxon>
        <taxon>Chordata</taxon>
        <taxon>Craniata</taxon>
        <taxon>Vertebrata</taxon>
        <taxon>Euteleostomi</taxon>
        <taxon>Actinopterygii</taxon>
        <taxon>Neopterygii</taxon>
        <taxon>Teleostei</taxon>
        <taxon>Neoteleostei</taxon>
        <taxon>Acanthomorphata</taxon>
        <taxon>Ovalentaria</taxon>
        <taxon>Atherinomorphae</taxon>
        <taxon>Cyprinodontiformes</taxon>
        <taxon>Goodeidae</taxon>
        <taxon>Ameca</taxon>
    </lineage>
</organism>
<evidence type="ECO:0000313" key="3">
    <source>
        <dbReference type="Proteomes" id="UP001469553"/>
    </source>
</evidence>